<evidence type="ECO:0000313" key="2">
    <source>
        <dbReference type="Proteomes" id="UP000054217"/>
    </source>
</evidence>
<reference evidence="2" key="2">
    <citation type="submission" date="2015-01" db="EMBL/GenBank/DDBJ databases">
        <title>Evolutionary Origins and Diversification of the Mycorrhizal Mutualists.</title>
        <authorList>
            <consortium name="DOE Joint Genome Institute"/>
            <consortium name="Mycorrhizal Genomics Consortium"/>
            <person name="Kohler A."/>
            <person name="Kuo A."/>
            <person name="Nagy L.G."/>
            <person name="Floudas D."/>
            <person name="Copeland A."/>
            <person name="Barry K.W."/>
            <person name="Cichocki N."/>
            <person name="Veneault-Fourrey C."/>
            <person name="LaButti K."/>
            <person name="Lindquist E.A."/>
            <person name="Lipzen A."/>
            <person name="Lundell T."/>
            <person name="Morin E."/>
            <person name="Murat C."/>
            <person name="Riley R."/>
            <person name="Ohm R."/>
            <person name="Sun H."/>
            <person name="Tunlid A."/>
            <person name="Henrissat B."/>
            <person name="Grigoriev I.V."/>
            <person name="Hibbett D.S."/>
            <person name="Martin F."/>
        </authorList>
    </citation>
    <scope>NUCLEOTIDE SEQUENCE [LARGE SCALE GENOMIC DNA]</scope>
    <source>
        <strain evidence="2">Marx 270</strain>
    </source>
</reference>
<name>A0A0C3P771_PISTI</name>
<reference evidence="1 2" key="1">
    <citation type="submission" date="2014-04" db="EMBL/GenBank/DDBJ databases">
        <authorList>
            <consortium name="DOE Joint Genome Institute"/>
            <person name="Kuo A."/>
            <person name="Kohler A."/>
            <person name="Costa M.D."/>
            <person name="Nagy L.G."/>
            <person name="Floudas D."/>
            <person name="Copeland A."/>
            <person name="Barry K.W."/>
            <person name="Cichocki N."/>
            <person name="Veneault-Fourrey C."/>
            <person name="LaButti K."/>
            <person name="Lindquist E.A."/>
            <person name="Lipzen A."/>
            <person name="Lundell T."/>
            <person name="Morin E."/>
            <person name="Murat C."/>
            <person name="Sun H."/>
            <person name="Tunlid A."/>
            <person name="Henrissat B."/>
            <person name="Grigoriev I.V."/>
            <person name="Hibbett D.S."/>
            <person name="Martin F."/>
            <person name="Nordberg H.P."/>
            <person name="Cantor M.N."/>
            <person name="Hua S.X."/>
        </authorList>
    </citation>
    <scope>NUCLEOTIDE SEQUENCE [LARGE SCALE GENOMIC DNA]</scope>
    <source>
        <strain evidence="1 2">Marx 270</strain>
    </source>
</reference>
<gene>
    <name evidence="1" type="ORF">M404DRAFT_620323</name>
</gene>
<dbReference type="OrthoDB" id="4080456at2759"/>
<protein>
    <submittedName>
        <fullName evidence="1">Uncharacterized protein</fullName>
    </submittedName>
</protein>
<dbReference type="EMBL" id="KN831976">
    <property type="protein sequence ID" value="KIO03446.1"/>
    <property type="molecule type" value="Genomic_DNA"/>
</dbReference>
<dbReference type="Proteomes" id="UP000054217">
    <property type="component" value="Unassembled WGS sequence"/>
</dbReference>
<organism evidence="1 2">
    <name type="scientific">Pisolithus tinctorius Marx 270</name>
    <dbReference type="NCBI Taxonomy" id="870435"/>
    <lineage>
        <taxon>Eukaryota</taxon>
        <taxon>Fungi</taxon>
        <taxon>Dikarya</taxon>
        <taxon>Basidiomycota</taxon>
        <taxon>Agaricomycotina</taxon>
        <taxon>Agaricomycetes</taxon>
        <taxon>Agaricomycetidae</taxon>
        <taxon>Boletales</taxon>
        <taxon>Sclerodermatineae</taxon>
        <taxon>Pisolithaceae</taxon>
        <taxon>Pisolithus</taxon>
    </lineage>
</organism>
<keyword evidence="2" id="KW-1185">Reference proteome</keyword>
<evidence type="ECO:0000313" key="1">
    <source>
        <dbReference type="EMBL" id="KIO03446.1"/>
    </source>
</evidence>
<sequence length="100" mass="11223">MDLLEDIHEHYSLAHTSLQPHHLSQVHDLLARVFWDGINKRYTALTAYGHLGFGVALLSSPQETNIGYLADRAGWDSPQIATYASPDSLTDWVDTSLHHD</sequence>
<dbReference type="STRING" id="870435.A0A0C3P771"/>
<dbReference type="InParanoid" id="A0A0C3P771"/>
<accession>A0A0C3P771</accession>
<dbReference type="HOGENOM" id="CLU_2307179_0_0_1"/>
<proteinExistence type="predicted"/>
<dbReference type="AlphaFoldDB" id="A0A0C3P771"/>